<evidence type="ECO:0000313" key="2">
    <source>
        <dbReference type="Proteomes" id="UP000019812"/>
    </source>
</evidence>
<proteinExistence type="predicted"/>
<reference evidence="1 2" key="1">
    <citation type="submission" date="2014-07" db="EMBL/GenBank/DDBJ databases">
        <title>Expanding our view of genomic diversity in Candidatus Accumulibacter clades.</title>
        <authorList>
            <person name="Skennerton C.T."/>
            <person name="Barr J.J."/>
            <person name="Slater F.R."/>
            <person name="Bond P.L."/>
            <person name="Tyson G.W."/>
        </authorList>
    </citation>
    <scope>NUCLEOTIDE SEQUENCE [LARGE SCALE GENOMIC DNA]</scope>
    <source>
        <strain evidence="2">SK-01</strain>
    </source>
</reference>
<dbReference type="Proteomes" id="UP000019812">
    <property type="component" value="Unassembled WGS sequence"/>
</dbReference>
<protein>
    <submittedName>
        <fullName evidence="1">Uncharacterized protein</fullName>
    </submittedName>
</protein>
<dbReference type="AlphaFoldDB" id="A0A084Y206"/>
<name>A0A084Y206_9PROT</name>
<dbReference type="EMBL" id="JDSS02000019">
    <property type="protein sequence ID" value="KFB68750.1"/>
    <property type="molecule type" value="Genomic_DNA"/>
</dbReference>
<sequence length="39" mass="4386">MRPASKLTAKWDVRAMAGVLDLTEVFQFVDDGFDEESLP</sequence>
<comment type="caution">
    <text evidence="1">The sequence shown here is derived from an EMBL/GenBank/DDBJ whole genome shotgun (WGS) entry which is preliminary data.</text>
</comment>
<gene>
    <name evidence="1" type="ORF">CAPSK01_001604</name>
</gene>
<evidence type="ECO:0000313" key="1">
    <source>
        <dbReference type="EMBL" id="KFB68750.1"/>
    </source>
</evidence>
<accession>A0A084Y206</accession>
<organism evidence="1 2">
    <name type="scientific">Candidatus Accumulibacter vicinus</name>
    <dbReference type="NCBI Taxonomy" id="2954382"/>
    <lineage>
        <taxon>Bacteria</taxon>
        <taxon>Pseudomonadati</taxon>
        <taxon>Pseudomonadota</taxon>
        <taxon>Betaproteobacteria</taxon>
        <taxon>Candidatus Accumulibacter</taxon>
    </lineage>
</organism>